<dbReference type="Proteomes" id="UP000481852">
    <property type="component" value="Unassembled WGS sequence"/>
</dbReference>
<dbReference type="EMBL" id="VULZ01000004">
    <property type="protein sequence ID" value="MSS14523.1"/>
    <property type="molecule type" value="Genomic_DNA"/>
</dbReference>
<sequence>MSGFRDVTGHERTIEHLKNAIASGRVSQAYLLVGDKGMGKKTIAQAFVQTLQCETLERMLEQEQESPGEKNSGTLPLQSIDACGTCKSCRQAETNNQPDIMVWRYQKETSISVDDIRALVSDVQIKPYASRYKIYILPDAQKMTREAQNALLKTLEEPPEYAVIILLSTSRDAMLETILSRCVVLPLRPVDAAKVRSYLMDRHGVEPYKADICVAFAQGNIGRAVALATSENFYSLLERAIQILTHVKEWDVSDIVVLIRDMDRGKDVVNDILDLFSIWYRDVLLFKATRDADGIIFREQIVQIREAAQKSSYDGIQRILDAIRTAKIRLKANVSFDLTMELLLLTMKEN</sequence>
<evidence type="ECO:0000313" key="2">
    <source>
        <dbReference type="Proteomes" id="UP000481852"/>
    </source>
</evidence>
<dbReference type="PANTHER" id="PTHR11669:SF8">
    <property type="entry name" value="DNA POLYMERASE III SUBUNIT DELTA"/>
    <property type="match status" value="1"/>
</dbReference>
<protein>
    <submittedName>
        <fullName evidence="1">DNA polymerase III subunit</fullName>
    </submittedName>
</protein>
<reference evidence="1 2" key="1">
    <citation type="submission" date="2019-08" db="EMBL/GenBank/DDBJ databases">
        <title>In-depth cultivation of the pig gut microbiome towards novel bacterial diversity and tailored functional studies.</title>
        <authorList>
            <person name="Wylensek D."/>
            <person name="Hitch T.C.A."/>
            <person name="Clavel T."/>
        </authorList>
    </citation>
    <scope>NUCLEOTIDE SEQUENCE [LARGE SCALE GENOMIC DNA]</scope>
    <source>
        <strain evidence="1 2">Oil+RF-744-WCA-WT-11</strain>
    </source>
</reference>
<keyword evidence="2" id="KW-1185">Reference proteome</keyword>
<dbReference type="AlphaFoldDB" id="A0A6L5X556"/>
<dbReference type="Pfam" id="PF13177">
    <property type="entry name" value="DNA_pol3_delta2"/>
    <property type="match status" value="1"/>
</dbReference>
<evidence type="ECO:0000313" key="1">
    <source>
        <dbReference type="EMBL" id="MSS14523.1"/>
    </source>
</evidence>
<dbReference type="GO" id="GO:0003887">
    <property type="term" value="F:DNA-directed DNA polymerase activity"/>
    <property type="evidence" value="ECO:0007669"/>
    <property type="project" value="UniProtKB-KW"/>
</dbReference>
<dbReference type="PANTHER" id="PTHR11669">
    <property type="entry name" value="REPLICATION FACTOR C / DNA POLYMERASE III GAMMA-TAU SUBUNIT"/>
    <property type="match status" value="1"/>
</dbReference>
<name>A0A6L5X556_9FIRM</name>
<dbReference type="InterPro" id="IPR027417">
    <property type="entry name" value="P-loop_NTPase"/>
</dbReference>
<dbReference type="GO" id="GO:0003677">
    <property type="term" value="F:DNA binding"/>
    <property type="evidence" value="ECO:0007669"/>
    <property type="project" value="InterPro"/>
</dbReference>
<gene>
    <name evidence="1" type="ORF">FYJ35_05610</name>
</gene>
<dbReference type="RefSeq" id="WP_154524392.1">
    <property type="nucleotide sequence ID" value="NZ_VULZ01000004.1"/>
</dbReference>
<dbReference type="GO" id="GO:0009360">
    <property type="term" value="C:DNA polymerase III complex"/>
    <property type="evidence" value="ECO:0007669"/>
    <property type="project" value="InterPro"/>
</dbReference>
<organism evidence="1 2">
    <name type="scientific">Porcincola intestinalis</name>
    <dbReference type="NCBI Taxonomy" id="2606632"/>
    <lineage>
        <taxon>Bacteria</taxon>
        <taxon>Bacillati</taxon>
        <taxon>Bacillota</taxon>
        <taxon>Clostridia</taxon>
        <taxon>Lachnospirales</taxon>
        <taxon>Lachnospiraceae</taxon>
        <taxon>Porcincola</taxon>
    </lineage>
</organism>
<comment type="caution">
    <text evidence="1">The sequence shown here is derived from an EMBL/GenBank/DDBJ whole genome shotgun (WGS) entry which is preliminary data.</text>
</comment>
<proteinExistence type="predicted"/>
<accession>A0A6L5X556</accession>
<dbReference type="SUPFAM" id="SSF52540">
    <property type="entry name" value="P-loop containing nucleoside triphosphate hydrolases"/>
    <property type="match status" value="1"/>
</dbReference>
<dbReference type="InterPro" id="IPR050238">
    <property type="entry name" value="DNA_Rep/Repair_Clamp_Loader"/>
</dbReference>
<dbReference type="Gene3D" id="3.40.50.300">
    <property type="entry name" value="P-loop containing nucleotide triphosphate hydrolases"/>
    <property type="match status" value="1"/>
</dbReference>
<dbReference type="GO" id="GO:0006261">
    <property type="term" value="P:DNA-templated DNA replication"/>
    <property type="evidence" value="ECO:0007669"/>
    <property type="project" value="TreeGrafter"/>
</dbReference>